<reference evidence="3" key="1">
    <citation type="submission" date="2019-06" db="EMBL/GenBank/DDBJ databases">
        <authorList>
            <person name="Broberg M."/>
        </authorList>
    </citation>
    <scope>NUCLEOTIDE SEQUENCE [LARGE SCALE GENOMIC DNA]</scope>
</reference>
<reference evidence="2 3" key="2">
    <citation type="submission" date="2021-10" db="EMBL/GenBank/DDBJ databases">
        <authorList>
            <person name="Piombo E."/>
        </authorList>
    </citation>
    <scope>NUCLEOTIDE SEQUENCE [LARGE SCALE GENOMIC DNA]</scope>
</reference>
<evidence type="ECO:0008006" key="4">
    <source>
        <dbReference type="Google" id="ProtNLM"/>
    </source>
</evidence>
<accession>A0A9N9U476</accession>
<evidence type="ECO:0000313" key="2">
    <source>
        <dbReference type="EMBL" id="CAG9978628.1"/>
    </source>
</evidence>
<dbReference type="Gene3D" id="3.30.565.10">
    <property type="entry name" value="Histidine kinase-like ATPase, C-terminal domain"/>
    <property type="match status" value="1"/>
</dbReference>
<dbReference type="EMBL" id="CABFNO020001300">
    <property type="protein sequence ID" value="CAG9978628.1"/>
    <property type="molecule type" value="Genomic_DNA"/>
</dbReference>
<organism evidence="2 3">
    <name type="scientific">Clonostachys byssicola</name>
    <dbReference type="NCBI Taxonomy" id="160290"/>
    <lineage>
        <taxon>Eukaryota</taxon>
        <taxon>Fungi</taxon>
        <taxon>Dikarya</taxon>
        <taxon>Ascomycota</taxon>
        <taxon>Pezizomycotina</taxon>
        <taxon>Sordariomycetes</taxon>
        <taxon>Hypocreomycetidae</taxon>
        <taxon>Hypocreales</taxon>
        <taxon>Bionectriaceae</taxon>
        <taxon>Clonostachys</taxon>
    </lineage>
</organism>
<sequence>MAAPAVAGVADRAQARELVDEIAVNHGYLPPHVVDLIPDEIRATVLHALQKKDNMIAASVSTLAQNLYSSSARFIFELLQNAADNSYLKALADGHDPYVSFSVYPDRIVVECNEDGFTSENLTAICNIGKSSKQGAQGYIGEKGIGFKSTFMAAWKVQIESGPFTFYFEHQVGDSGMGMITPIWFEPEAEFQGPGTRISLYFHDNGTPGDLAKRRDEIINQLKDLQGEALLFVNKLRRINISVFESDEDKIWSKFMALSDSSSFPQGSELRTNQFDATSGTDFEMVRQFHVTKYTATGLSRNENRSYSETEEGLALYSTSQVVLAFPLDENDEPITEIQDVFAFMPVRKIGFNFLIHADFVTQANRQDIVWSSQRNVGLRKAISQALVKGIEELAKHRTLQYKWMRYLPREESLNHSPFWKDMISELKSPLAQARILVPLRQAARCPMQQMRQLEARHLDKNGDPLIPDPWSNPMYLSKDYEDSDLNILREYGLPVLQLGEIYSLLSAMVKEQSWKKALFETRDEDWHSRLATLILAAMKNDTIQGSASPQPSGNISPSSSSSGVFSFGSRETAGAQIRGNPNPGLSTSSLFAFGKQGKTTANANAIGTLSSRASTPGPFSFGDQNADSSKSTVKDRFAHLPLIPLASGDVAPAMPISGTGTTCNFPDCEGIPVPRDLAPHAILPAAAVNASCRRLYESLGVQKPSPSDVLKKLVARHKTPLFKQHVTLEETKQHLVWLYLMRLPSCGPKAGTHPLFSNNPSVLNDMILFDHMNHDVRPLQTLVYLPGESRYSAQNWLRPNQVPGKPDVEVEVSYLHPQYLEDPPRQPLSSGWTWEDWLRHFFNLAEDVEFIAGIKTTLSAEGAFLIKYRSEEVLTYFANKWREPDFRKRWEEDSESVDLIRRAEFRTISGRQTFGLQYAFLPFPALLSRCESFLKNHEAINFLKVESPLKDDDPGWMGFGKHFGINVEDSIHLSIEILRALTTGASAPADPVVHSIWTLYNRIYAQYLSLDPKGKSLAQAKFRTLRNYIYRGKTKDGVLVWNSPEACLWDAPSGFLHKVPLRNSWRNVLNSIEPEDSDNLAHFFCHFVGIRNTAIQDILDELCFKRDHMSHVHHAPSNTLKETYELLQHLSVTSATPKTSKHIRYMFSTGKMIYIPISKNNRHWFKISECLWSANGAIVGKPCLDEFYPDLKEFFHTFLEIPELDLKLFYQELVDMHDTVPTTAAAKDMLISLNAMLSSPSGRIRFGPQAERFHIFPVILPDGTSKVLRSRDHFLIGDRHHYAEALKDSLTILDLTLDEVTRLHGVFEWFDLKDRYLSQAVIEETRVKGGDIEKLNSLTRDLALKAPALVSIARYSNRSLNPDQLNASLQKVQVYVIDSIKSNLIAEEGGKKVEKSIGQSDLHIQRLENGNLRIYITTDEDSRDLAIASRLPRELMAALLGCDARKVDATVFNIAASILQAKPSHVHRILELNGVPDLKLPCLVGENYLAAEVQAENRKLAVLPNSSGRSSQSSLTLQDTYDKDAYLDVLVHIVEAARAHKFPSKSGEADLSQALNGLEISDSRPKTKQLKFSHSNTDEWRQMVGAAGELFVFETLSNLDPPLPNFGRSNWQSVIRRFVTDHPDYADMDAWVGEEDGDIQYKDTQNALTDYLIEKGYFDETWVGECPEYHIEVKTSVGNLGTPFHMSKSQYNRMRQYWSEASAGSSRKKVFAIFRVYGIESGEIGLKVYVDAESASQGGNLKFEADSWAVTAL</sequence>
<keyword evidence="3" id="KW-1185">Reference proteome</keyword>
<name>A0A9N9U476_9HYPO</name>
<feature type="region of interest" description="Disordered" evidence="1">
    <location>
        <begin position="544"/>
        <end position="567"/>
    </location>
</feature>
<dbReference type="InterPro" id="IPR052957">
    <property type="entry name" value="Auxin_embryo_med"/>
</dbReference>
<feature type="compositionally biased region" description="Low complexity" evidence="1">
    <location>
        <begin position="549"/>
        <end position="567"/>
    </location>
</feature>
<dbReference type="OrthoDB" id="1262810at2759"/>
<evidence type="ECO:0000313" key="3">
    <source>
        <dbReference type="Proteomes" id="UP000754883"/>
    </source>
</evidence>
<dbReference type="Proteomes" id="UP000754883">
    <property type="component" value="Unassembled WGS sequence"/>
</dbReference>
<evidence type="ECO:0000256" key="1">
    <source>
        <dbReference type="SAM" id="MobiDB-lite"/>
    </source>
</evidence>
<dbReference type="PANTHER" id="PTHR32387:SF0">
    <property type="entry name" value="PROTEIN NO VEIN"/>
    <property type="match status" value="1"/>
</dbReference>
<gene>
    <name evidence="2" type="ORF">CBYS24578_00009283</name>
</gene>
<protein>
    <recommendedName>
        <fullName evidence="4">Protein NO VEIN C-terminal domain-containing protein</fullName>
    </recommendedName>
</protein>
<comment type="caution">
    <text evidence="2">The sequence shown here is derived from an EMBL/GenBank/DDBJ whole genome shotgun (WGS) entry which is preliminary data.</text>
</comment>
<feature type="region of interest" description="Disordered" evidence="1">
    <location>
        <begin position="609"/>
        <end position="631"/>
    </location>
</feature>
<dbReference type="InterPro" id="IPR036890">
    <property type="entry name" value="HATPase_C_sf"/>
</dbReference>
<proteinExistence type="predicted"/>
<dbReference type="NCBIfam" id="NF047352">
    <property type="entry name" value="P_loop_sacsin"/>
    <property type="match status" value="1"/>
</dbReference>
<dbReference type="SUPFAM" id="SSF55874">
    <property type="entry name" value="ATPase domain of HSP90 chaperone/DNA topoisomerase II/histidine kinase"/>
    <property type="match status" value="1"/>
</dbReference>
<dbReference type="PANTHER" id="PTHR32387">
    <property type="entry name" value="WU:FJ29H11"/>
    <property type="match status" value="1"/>
</dbReference>